<protein>
    <submittedName>
        <fullName evidence="1">Uncharacterized protein</fullName>
    </submittedName>
</protein>
<sequence>MASLQSICDRDGDGVMGFLKTIPREIRSLRIYVGKFLCFEGIEDKQHVLLLNSTEPLLDGSDQILVVVDVLIANDKRINNNPDWYAILQLDSRRNDDELIKHSTIGLPFFYPKMGYDY</sequence>
<gene>
    <name evidence="1" type="ORF">L6452_08733</name>
</gene>
<dbReference type="EMBL" id="CM042049">
    <property type="protein sequence ID" value="KAI3746306.1"/>
    <property type="molecule type" value="Genomic_DNA"/>
</dbReference>
<reference evidence="1 2" key="2">
    <citation type="journal article" date="2022" name="Mol. Ecol. Resour.">
        <title>The genomes of chicory, endive, great burdock and yacon provide insights into Asteraceae paleo-polyploidization history and plant inulin production.</title>
        <authorList>
            <person name="Fan W."/>
            <person name="Wang S."/>
            <person name="Wang H."/>
            <person name="Wang A."/>
            <person name="Jiang F."/>
            <person name="Liu H."/>
            <person name="Zhao H."/>
            <person name="Xu D."/>
            <person name="Zhang Y."/>
        </authorList>
    </citation>
    <scope>NUCLEOTIDE SEQUENCE [LARGE SCALE GENOMIC DNA]</scope>
    <source>
        <strain evidence="2">cv. Niubang</strain>
    </source>
</reference>
<proteinExistence type="predicted"/>
<keyword evidence="2" id="KW-1185">Reference proteome</keyword>
<evidence type="ECO:0000313" key="1">
    <source>
        <dbReference type="EMBL" id="KAI3746306.1"/>
    </source>
</evidence>
<dbReference type="Proteomes" id="UP001055879">
    <property type="component" value="Linkage Group LG03"/>
</dbReference>
<comment type="caution">
    <text evidence="1">The sequence shown here is derived from an EMBL/GenBank/DDBJ whole genome shotgun (WGS) entry which is preliminary data.</text>
</comment>
<name>A0ACB9DJ77_ARCLA</name>
<accession>A0ACB9DJ77</accession>
<organism evidence="1 2">
    <name type="scientific">Arctium lappa</name>
    <name type="common">Greater burdock</name>
    <name type="synonym">Lappa major</name>
    <dbReference type="NCBI Taxonomy" id="4217"/>
    <lineage>
        <taxon>Eukaryota</taxon>
        <taxon>Viridiplantae</taxon>
        <taxon>Streptophyta</taxon>
        <taxon>Embryophyta</taxon>
        <taxon>Tracheophyta</taxon>
        <taxon>Spermatophyta</taxon>
        <taxon>Magnoliopsida</taxon>
        <taxon>eudicotyledons</taxon>
        <taxon>Gunneridae</taxon>
        <taxon>Pentapetalae</taxon>
        <taxon>asterids</taxon>
        <taxon>campanulids</taxon>
        <taxon>Asterales</taxon>
        <taxon>Asteraceae</taxon>
        <taxon>Carduoideae</taxon>
        <taxon>Cardueae</taxon>
        <taxon>Arctiinae</taxon>
        <taxon>Arctium</taxon>
    </lineage>
</organism>
<evidence type="ECO:0000313" key="2">
    <source>
        <dbReference type="Proteomes" id="UP001055879"/>
    </source>
</evidence>
<reference evidence="2" key="1">
    <citation type="journal article" date="2022" name="Mol. Ecol. Resour.">
        <title>The genomes of chicory, endive, great burdock and yacon provide insights into Asteraceae palaeo-polyploidization history and plant inulin production.</title>
        <authorList>
            <person name="Fan W."/>
            <person name="Wang S."/>
            <person name="Wang H."/>
            <person name="Wang A."/>
            <person name="Jiang F."/>
            <person name="Liu H."/>
            <person name="Zhao H."/>
            <person name="Xu D."/>
            <person name="Zhang Y."/>
        </authorList>
    </citation>
    <scope>NUCLEOTIDE SEQUENCE [LARGE SCALE GENOMIC DNA]</scope>
    <source>
        <strain evidence="2">cv. Niubang</strain>
    </source>
</reference>